<dbReference type="EMBL" id="JBBGAZ010000016">
    <property type="protein sequence ID" value="MEJ5220070.1"/>
    <property type="molecule type" value="Genomic_DNA"/>
</dbReference>
<protein>
    <submittedName>
        <fullName evidence="2">Mobilization protein</fullName>
    </submittedName>
</protein>
<keyword evidence="3" id="KW-1185">Reference proteome</keyword>
<keyword evidence="1" id="KW-0175">Coiled coil</keyword>
<gene>
    <name evidence="2" type="ORF">WG622_17585</name>
</gene>
<sequence>MAKPRKSLEEQIAVLEARKKNLQARLKKKERAQDTRRKIILGALILDRLENPRDPEFAARLHRWLQDELPGFLTRDVDRELFEEMLGLGEASD</sequence>
<organism evidence="2 3">
    <name type="scientific">Cognatishimia coralii</name>
    <dbReference type="NCBI Taxonomy" id="3083254"/>
    <lineage>
        <taxon>Bacteria</taxon>
        <taxon>Pseudomonadati</taxon>
        <taxon>Pseudomonadota</taxon>
        <taxon>Alphaproteobacteria</taxon>
        <taxon>Rhodobacterales</taxon>
        <taxon>Paracoccaceae</taxon>
        <taxon>Cognatishimia</taxon>
    </lineage>
</organism>
<dbReference type="RefSeq" id="WP_339404711.1">
    <property type="nucleotide sequence ID" value="NZ_JBBGAZ010000016.1"/>
</dbReference>
<evidence type="ECO:0000313" key="2">
    <source>
        <dbReference type="EMBL" id="MEJ5220070.1"/>
    </source>
</evidence>
<feature type="coiled-coil region" evidence="1">
    <location>
        <begin position="5"/>
        <end position="32"/>
    </location>
</feature>
<name>A0ABU8QKW4_9RHOB</name>
<evidence type="ECO:0000313" key="3">
    <source>
        <dbReference type="Proteomes" id="UP001368270"/>
    </source>
</evidence>
<reference evidence="2 3" key="1">
    <citation type="submission" date="2024-03" db="EMBL/GenBank/DDBJ databases">
        <title>Cognatishimia coralii sp. nov., a marine bacterium isolated from coral surrounding seawater.</title>
        <authorList>
            <person name="Liu X."/>
            <person name="Liu S."/>
            <person name="Sun H."/>
            <person name="Zhang Y."/>
        </authorList>
    </citation>
    <scope>NUCLEOTIDE SEQUENCE [LARGE SCALE GENOMIC DNA]</scope>
    <source>
        <strain evidence="2 3">D5M38</strain>
    </source>
</reference>
<evidence type="ECO:0000256" key="1">
    <source>
        <dbReference type="SAM" id="Coils"/>
    </source>
</evidence>
<dbReference type="Proteomes" id="UP001368270">
    <property type="component" value="Unassembled WGS sequence"/>
</dbReference>
<comment type="caution">
    <text evidence="2">The sequence shown here is derived from an EMBL/GenBank/DDBJ whole genome shotgun (WGS) entry which is preliminary data.</text>
</comment>
<accession>A0ABU8QKW4</accession>
<proteinExistence type="predicted"/>